<proteinExistence type="predicted"/>
<accession>A0A7J6XGY3</accession>
<reference evidence="1 2" key="1">
    <citation type="submission" date="2020-06" db="EMBL/GenBank/DDBJ databases">
        <title>Transcriptomic and genomic resources for Thalictrum thalictroides and T. hernandezii: Facilitating candidate gene discovery in an emerging model plant lineage.</title>
        <authorList>
            <person name="Arias T."/>
            <person name="Riano-Pachon D.M."/>
            <person name="Di Stilio V.S."/>
        </authorList>
    </citation>
    <scope>NUCLEOTIDE SEQUENCE [LARGE SCALE GENOMIC DNA]</scope>
    <source>
        <strain evidence="2">cv. WT478/WT964</strain>
        <tissue evidence="1">Leaves</tissue>
    </source>
</reference>
<gene>
    <name evidence="1" type="ORF">FRX31_002623</name>
</gene>
<comment type="caution">
    <text evidence="1">The sequence shown here is derived from an EMBL/GenBank/DDBJ whole genome shotgun (WGS) entry which is preliminary data.</text>
</comment>
<evidence type="ECO:0000313" key="1">
    <source>
        <dbReference type="EMBL" id="KAF5207790.1"/>
    </source>
</evidence>
<sequence length="69" mass="8073">MVELKKGVHFRIRVIQVRQQESIRWPLPMTVHIKPATSLRQSPHLHFAKAFTVRPAHPISNLFIIRQAL</sequence>
<name>A0A7J6XGY3_THATH</name>
<organism evidence="1 2">
    <name type="scientific">Thalictrum thalictroides</name>
    <name type="common">Rue-anemone</name>
    <name type="synonym">Anemone thalictroides</name>
    <dbReference type="NCBI Taxonomy" id="46969"/>
    <lineage>
        <taxon>Eukaryota</taxon>
        <taxon>Viridiplantae</taxon>
        <taxon>Streptophyta</taxon>
        <taxon>Embryophyta</taxon>
        <taxon>Tracheophyta</taxon>
        <taxon>Spermatophyta</taxon>
        <taxon>Magnoliopsida</taxon>
        <taxon>Ranunculales</taxon>
        <taxon>Ranunculaceae</taxon>
        <taxon>Thalictroideae</taxon>
        <taxon>Thalictrum</taxon>
    </lineage>
</organism>
<dbReference type="Proteomes" id="UP000554482">
    <property type="component" value="Unassembled WGS sequence"/>
</dbReference>
<dbReference type="EMBL" id="JABWDY010000952">
    <property type="protein sequence ID" value="KAF5207790.1"/>
    <property type="molecule type" value="Genomic_DNA"/>
</dbReference>
<dbReference type="AlphaFoldDB" id="A0A7J6XGY3"/>
<evidence type="ECO:0000313" key="2">
    <source>
        <dbReference type="Proteomes" id="UP000554482"/>
    </source>
</evidence>
<protein>
    <submittedName>
        <fullName evidence="1">Uncharacterized protein</fullName>
    </submittedName>
</protein>
<keyword evidence="2" id="KW-1185">Reference proteome</keyword>